<reference evidence="2" key="2">
    <citation type="submission" date="2015-01" db="EMBL/GenBank/DDBJ databases">
        <title>Evolutionary Origins and Diversification of the Mycorrhizal Mutualists.</title>
        <authorList>
            <consortium name="DOE Joint Genome Institute"/>
            <consortium name="Mycorrhizal Genomics Consortium"/>
            <person name="Kohler A."/>
            <person name="Kuo A."/>
            <person name="Nagy L.G."/>
            <person name="Floudas D."/>
            <person name="Copeland A."/>
            <person name="Barry K.W."/>
            <person name="Cichocki N."/>
            <person name="Veneault-Fourrey C."/>
            <person name="LaButti K."/>
            <person name="Lindquist E.A."/>
            <person name="Lipzen A."/>
            <person name="Lundell T."/>
            <person name="Morin E."/>
            <person name="Murat C."/>
            <person name="Riley R."/>
            <person name="Ohm R."/>
            <person name="Sun H."/>
            <person name="Tunlid A."/>
            <person name="Henrissat B."/>
            <person name="Grigoriev I.V."/>
            <person name="Hibbett D.S."/>
            <person name="Martin F."/>
        </authorList>
    </citation>
    <scope>NUCLEOTIDE SEQUENCE [LARGE SCALE GENOMIC DNA]</scope>
    <source>
        <strain evidence="2">Foug A</strain>
    </source>
</reference>
<dbReference type="Proteomes" id="UP000053989">
    <property type="component" value="Unassembled WGS sequence"/>
</dbReference>
<proteinExistence type="predicted"/>
<dbReference type="STRING" id="1036808.A0A0C3E3M0"/>
<feature type="non-terminal residue" evidence="1">
    <location>
        <position position="1"/>
    </location>
</feature>
<organism evidence="1 2">
    <name type="scientific">Scleroderma citrinum Foug A</name>
    <dbReference type="NCBI Taxonomy" id="1036808"/>
    <lineage>
        <taxon>Eukaryota</taxon>
        <taxon>Fungi</taxon>
        <taxon>Dikarya</taxon>
        <taxon>Basidiomycota</taxon>
        <taxon>Agaricomycotina</taxon>
        <taxon>Agaricomycetes</taxon>
        <taxon>Agaricomycetidae</taxon>
        <taxon>Boletales</taxon>
        <taxon>Sclerodermatineae</taxon>
        <taxon>Sclerodermataceae</taxon>
        <taxon>Scleroderma</taxon>
    </lineage>
</organism>
<protein>
    <submittedName>
        <fullName evidence="1">Uncharacterized protein</fullName>
    </submittedName>
</protein>
<gene>
    <name evidence="1" type="ORF">SCLCIDRAFT_39268</name>
</gene>
<evidence type="ECO:0000313" key="1">
    <source>
        <dbReference type="EMBL" id="KIM63074.1"/>
    </source>
</evidence>
<reference evidence="1 2" key="1">
    <citation type="submission" date="2014-04" db="EMBL/GenBank/DDBJ databases">
        <authorList>
            <consortium name="DOE Joint Genome Institute"/>
            <person name="Kuo A."/>
            <person name="Kohler A."/>
            <person name="Nagy L.G."/>
            <person name="Floudas D."/>
            <person name="Copeland A."/>
            <person name="Barry K.W."/>
            <person name="Cichocki N."/>
            <person name="Veneault-Fourrey C."/>
            <person name="LaButti K."/>
            <person name="Lindquist E.A."/>
            <person name="Lipzen A."/>
            <person name="Lundell T."/>
            <person name="Morin E."/>
            <person name="Murat C."/>
            <person name="Sun H."/>
            <person name="Tunlid A."/>
            <person name="Henrissat B."/>
            <person name="Grigoriev I.V."/>
            <person name="Hibbett D.S."/>
            <person name="Martin F."/>
            <person name="Nordberg H.P."/>
            <person name="Cantor M.N."/>
            <person name="Hua S.X."/>
        </authorList>
    </citation>
    <scope>NUCLEOTIDE SEQUENCE [LARGE SCALE GENOMIC DNA]</scope>
    <source>
        <strain evidence="1 2">Foug A</strain>
    </source>
</reference>
<evidence type="ECO:0000313" key="2">
    <source>
        <dbReference type="Proteomes" id="UP000053989"/>
    </source>
</evidence>
<dbReference type="AlphaFoldDB" id="A0A0C3E3M0"/>
<name>A0A0C3E3M0_9AGAM</name>
<feature type="non-terminal residue" evidence="1">
    <location>
        <position position="58"/>
    </location>
</feature>
<keyword evidence="2" id="KW-1185">Reference proteome</keyword>
<dbReference type="HOGENOM" id="CLU_006344_15_2_1"/>
<sequence length="58" mass="6410">LQEAIHCFLYDQVNPDAEIPGDHVDLHLCPLFQGKVWVFHSAAAMFCAPSDQPGIEGM</sequence>
<dbReference type="InParanoid" id="A0A0C3E3M0"/>
<accession>A0A0C3E3M0</accession>
<dbReference type="OrthoDB" id="2686466at2759"/>
<dbReference type="EMBL" id="KN822037">
    <property type="protein sequence ID" value="KIM63074.1"/>
    <property type="molecule type" value="Genomic_DNA"/>
</dbReference>